<name>F3ZXT7_MAHA5</name>
<dbReference type="Pfam" id="PF00005">
    <property type="entry name" value="ABC_tran"/>
    <property type="match status" value="1"/>
</dbReference>
<dbReference type="GO" id="GO:0005524">
    <property type="term" value="F:ATP binding"/>
    <property type="evidence" value="ECO:0007669"/>
    <property type="project" value="UniProtKB-KW"/>
</dbReference>
<organism evidence="5 6">
    <name type="scientific">Mahella australiensis (strain DSM 15567 / CIP 107919 / 50-1 BON)</name>
    <dbReference type="NCBI Taxonomy" id="697281"/>
    <lineage>
        <taxon>Bacteria</taxon>
        <taxon>Bacillati</taxon>
        <taxon>Bacillota</taxon>
        <taxon>Clostridia</taxon>
        <taxon>Thermoanaerobacterales</taxon>
        <taxon>Thermoanaerobacterales Family IV. Incertae Sedis</taxon>
        <taxon>Mahella</taxon>
    </lineage>
</organism>
<protein>
    <submittedName>
        <fullName evidence="5">ABC transporter related protein</fullName>
    </submittedName>
</protein>
<dbReference type="InterPro" id="IPR003593">
    <property type="entry name" value="AAA+_ATPase"/>
</dbReference>
<evidence type="ECO:0000256" key="2">
    <source>
        <dbReference type="ARBA" id="ARBA00022741"/>
    </source>
</evidence>
<dbReference type="SMART" id="SM00382">
    <property type="entry name" value="AAA"/>
    <property type="match status" value="1"/>
</dbReference>
<dbReference type="InterPro" id="IPR003439">
    <property type="entry name" value="ABC_transporter-like_ATP-bd"/>
</dbReference>
<dbReference type="PANTHER" id="PTHR42788:SF21">
    <property type="entry name" value="ABC TRANSPORTER ATP-BINDING PROTEIN"/>
    <property type="match status" value="1"/>
</dbReference>
<reference evidence="6" key="1">
    <citation type="submission" date="2010-11" db="EMBL/GenBank/DDBJ databases">
        <title>The complete genome of Mahella australiensis DSM 15567.</title>
        <authorList>
            <consortium name="US DOE Joint Genome Institute (JGI-PGF)"/>
            <person name="Lucas S."/>
            <person name="Copeland A."/>
            <person name="Lapidus A."/>
            <person name="Bruce D."/>
            <person name="Goodwin L."/>
            <person name="Pitluck S."/>
            <person name="Kyrpides N."/>
            <person name="Mavromatis K."/>
            <person name="Pagani I."/>
            <person name="Ivanova N."/>
            <person name="Teshima H."/>
            <person name="Brettin T."/>
            <person name="Detter J.C."/>
            <person name="Han C."/>
            <person name="Tapia R."/>
            <person name="Land M."/>
            <person name="Hauser L."/>
            <person name="Markowitz V."/>
            <person name="Cheng J.-F."/>
            <person name="Hugenholtz P."/>
            <person name="Woyke T."/>
            <person name="Wu D."/>
            <person name="Spring S."/>
            <person name="Pukall R."/>
            <person name="Steenblock K."/>
            <person name="Schneider S."/>
            <person name="Klenk H.-P."/>
            <person name="Eisen J.A."/>
        </authorList>
    </citation>
    <scope>NUCLEOTIDE SEQUENCE [LARGE SCALE GENOMIC DNA]</scope>
    <source>
        <strain evidence="6">DSM 15567 / CIP 107919 / 50-1 BON</strain>
    </source>
</reference>
<dbReference type="InterPro" id="IPR027417">
    <property type="entry name" value="P-loop_NTPase"/>
</dbReference>
<feature type="domain" description="ABC transporter" evidence="4">
    <location>
        <begin position="6"/>
        <end position="237"/>
    </location>
</feature>
<evidence type="ECO:0000256" key="3">
    <source>
        <dbReference type="ARBA" id="ARBA00022840"/>
    </source>
</evidence>
<dbReference type="AlphaFoldDB" id="F3ZXT7"/>
<sequence>MSQIMVHVDKIGLTYQTAEGETEAIRDISMDIYEKDFVGIVGPSGCGKSTLLSIIAGLIKPTRGTVIVDGQPVDGPSNKIGYMLQEDYLFEWRSIWQNVLLGLEIQNKVNESTKSHVEQLLKNYGLYEFRYHYPHQLSGGMRQRAALIRTLALNPEILLLDEPFSALDYQTRLAVSEEVAAIIKQEGKTAVLVTHDISEAISMSDRIYVLSQRPAIVKNVYDIRLSCQDKTPLNARKCPEFREYFNSIWKELDIHVG</sequence>
<dbReference type="InterPro" id="IPR017871">
    <property type="entry name" value="ABC_transporter-like_CS"/>
</dbReference>
<dbReference type="Gene3D" id="3.40.50.300">
    <property type="entry name" value="P-loop containing nucleotide triphosphate hydrolases"/>
    <property type="match status" value="1"/>
</dbReference>
<dbReference type="PANTHER" id="PTHR42788">
    <property type="entry name" value="TAURINE IMPORT ATP-BINDING PROTEIN-RELATED"/>
    <property type="match status" value="1"/>
</dbReference>
<dbReference type="OrthoDB" id="9801958at2"/>
<dbReference type="RefSeq" id="WP_013781036.1">
    <property type="nucleotide sequence ID" value="NC_015520.1"/>
</dbReference>
<dbReference type="KEGG" id="mas:Mahau_1414"/>
<dbReference type="eggNOG" id="COG1116">
    <property type="taxonomic scope" value="Bacteria"/>
</dbReference>
<keyword evidence="2" id="KW-0547">Nucleotide-binding</keyword>
<evidence type="ECO:0000313" key="5">
    <source>
        <dbReference type="EMBL" id="AEE96607.1"/>
    </source>
</evidence>
<dbReference type="PROSITE" id="PS00211">
    <property type="entry name" value="ABC_TRANSPORTER_1"/>
    <property type="match status" value="1"/>
</dbReference>
<dbReference type="HOGENOM" id="CLU_000604_1_22_9"/>
<dbReference type="EMBL" id="CP002360">
    <property type="protein sequence ID" value="AEE96607.1"/>
    <property type="molecule type" value="Genomic_DNA"/>
</dbReference>
<evidence type="ECO:0000256" key="1">
    <source>
        <dbReference type="ARBA" id="ARBA00022448"/>
    </source>
</evidence>
<accession>F3ZXT7</accession>
<dbReference type="SUPFAM" id="SSF52540">
    <property type="entry name" value="P-loop containing nucleoside triphosphate hydrolases"/>
    <property type="match status" value="1"/>
</dbReference>
<dbReference type="STRING" id="697281.Mahau_1414"/>
<evidence type="ECO:0000313" key="6">
    <source>
        <dbReference type="Proteomes" id="UP000008457"/>
    </source>
</evidence>
<reference evidence="5 6" key="2">
    <citation type="journal article" date="2011" name="Stand. Genomic Sci.">
        <title>Complete genome sequence of Mahella australiensis type strain (50-1 BON).</title>
        <authorList>
            <person name="Sikorski J."/>
            <person name="Teshima H."/>
            <person name="Nolan M."/>
            <person name="Lucas S."/>
            <person name="Hammon N."/>
            <person name="Deshpande S."/>
            <person name="Cheng J.F."/>
            <person name="Pitluck S."/>
            <person name="Liolios K."/>
            <person name="Pagani I."/>
            <person name="Ivanova N."/>
            <person name="Huntemann M."/>
            <person name="Mavromatis K."/>
            <person name="Ovchinikova G."/>
            <person name="Pati A."/>
            <person name="Tapia R."/>
            <person name="Han C."/>
            <person name="Goodwin L."/>
            <person name="Chen A."/>
            <person name="Palaniappan K."/>
            <person name="Land M."/>
            <person name="Hauser L."/>
            <person name="Ngatchou-Djao O.D."/>
            <person name="Rohde M."/>
            <person name="Pukall R."/>
            <person name="Spring S."/>
            <person name="Abt B."/>
            <person name="Goker M."/>
            <person name="Detter J.C."/>
            <person name="Woyke T."/>
            <person name="Bristow J."/>
            <person name="Markowitz V."/>
            <person name="Hugenholtz P."/>
            <person name="Eisen J.A."/>
            <person name="Kyrpides N.C."/>
            <person name="Klenk H.P."/>
            <person name="Lapidus A."/>
        </authorList>
    </citation>
    <scope>NUCLEOTIDE SEQUENCE [LARGE SCALE GENOMIC DNA]</scope>
    <source>
        <strain evidence="6">DSM 15567 / CIP 107919 / 50-1 BON</strain>
    </source>
</reference>
<keyword evidence="1" id="KW-0813">Transport</keyword>
<gene>
    <name evidence="5" type="ordered locus">Mahau_1414</name>
</gene>
<proteinExistence type="predicted"/>
<dbReference type="PROSITE" id="PS50893">
    <property type="entry name" value="ABC_TRANSPORTER_2"/>
    <property type="match status" value="1"/>
</dbReference>
<dbReference type="GO" id="GO:0016887">
    <property type="term" value="F:ATP hydrolysis activity"/>
    <property type="evidence" value="ECO:0007669"/>
    <property type="project" value="InterPro"/>
</dbReference>
<dbReference type="Proteomes" id="UP000008457">
    <property type="component" value="Chromosome"/>
</dbReference>
<dbReference type="CDD" id="cd03293">
    <property type="entry name" value="ABC_NrtD_SsuB_transporters"/>
    <property type="match status" value="1"/>
</dbReference>
<keyword evidence="6" id="KW-1185">Reference proteome</keyword>
<evidence type="ECO:0000259" key="4">
    <source>
        <dbReference type="PROSITE" id="PS50893"/>
    </source>
</evidence>
<dbReference type="InterPro" id="IPR050166">
    <property type="entry name" value="ABC_transporter_ATP-bind"/>
</dbReference>
<keyword evidence="3" id="KW-0067">ATP-binding</keyword>